<accession>A0A0L0CSV0</accession>
<name>A0A0L0CSV0_LUCCU</name>
<dbReference type="Proteomes" id="UP000037069">
    <property type="component" value="Unassembled WGS sequence"/>
</dbReference>
<feature type="transmembrane region" description="Helical" evidence="1">
    <location>
        <begin position="29"/>
        <end position="51"/>
    </location>
</feature>
<keyword evidence="1" id="KW-0472">Membrane</keyword>
<sequence>MKILQNKFIINHKNSRNNSNYKNNCKLSVIFYITTNTATSAVVTAAIMIFMHAIVSVNTTKTGGHIRPDTEITKTIAETWTKTWFDLSKNPVIAQQSTKTQTLPTTSSSSQSAVATAASAFSTLNSFHMSHQAAATIRQPKAINAKTSATAITTTNTSLGDCKSLTGAWGDVDPNIFYICDTQTKKPLQLRCPEGKGFFLGLGYSGCIPFDQWPACISSGHLEQVVVCDSKHMQQPWECMNPNKFYVCLKESIEPTILNCETGKGFVHAIVTTTTTNAGSGTRESGTTGTSTTSEIVGCANWEKWRNYMQCNDYY</sequence>
<evidence type="ECO:0000313" key="3">
    <source>
        <dbReference type="Proteomes" id="UP000037069"/>
    </source>
</evidence>
<evidence type="ECO:0000256" key="1">
    <source>
        <dbReference type="SAM" id="Phobius"/>
    </source>
</evidence>
<evidence type="ECO:0000313" key="2">
    <source>
        <dbReference type="EMBL" id="KNC34479.1"/>
    </source>
</evidence>
<keyword evidence="1" id="KW-0812">Transmembrane</keyword>
<organism evidence="2 3">
    <name type="scientific">Lucilia cuprina</name>
    <name type="common">Green bottle fly</name>
    <name type="synonym">Australian sheep blowfly</name>
    <dbReference type="NCBI Taxonomy" id="7375"/>
    <lineage>
        <taxon>Eukaryota</taxon>
        <taxon>Metazoa</taxon>
        <taxon>Ecdysozoa</taxon>
        <taxon>Arthropoda</taxon>
        <taxon>Hexapoda</taxon>
        <taxon>Insecta</taxon>
        <taxon>Pterygota</taxon>
        <taxon>Neoptera</taxon>
        <taxon>Endopterygota</taxon>
        <taxon>Diptera</taxon>
        <taxon>Brachycera</taxon>
        <taxon>Muscomorpha</taxon>
        <taxon>Oestroidea</taxon>
        <taxon>Calliphoridae</taxon>
        <taxon>Luciliinae</taxon>
        <taxon>Lucilia</taxon>
    </lineage>
</organism>
<evidence type="ECO:0008006" key="4">
    <source>
        <dbReference type="Google" id="ProtNLM"/>
    </source>
</evidence>
<keyword evidence="3" id="KW-1185">Reference proteome</keyword>
<keyword evidence="1" id="KW-1133">Transmembrane helix</keyword>
<dbReference type="AlphaFoldDB" id="A0A0L0CSV0"/>
<proteinExistence type="predicted"/>
<protein>
    <recommendedName>
        <fullName evidence="4">Chitin-binding type-2 domain-containing protein</fullName>
    </recommendedName>
</protein>
<reference evidence="2 3" key="1">
    <citation type="journal article" date="2015" name="Nat. Commun.">
        <title>Lucilia cuprina genome unlocks parasitic fly biology to underpin future interventions.</title>
        <authorList>
            <person name="Anstead C.A."/>
            <person name="Korhonen P.K."/>
            <person name="Young N.D."/>
            <person name="Hall R.S."/>
            <person name="Jex A.R."/>
            <person name="Murali S.C."/>
            <person name="Hughes D.S."/>
            <person name="Lee S.F."/>
            <person name="Perry T."/>
            <person name="Stroehlein A.J."/>
            <person name="Ansell B.R."/>
            <person name="Breugelmans B."/>
            <person name="Hofmann A."/>
            <person name="Qu J."/>
            <person name="Dugan S."/>
            <person name="Lee S.L."/>
            <person name="Chao H."/>
            <person name="Dinh H."/>
            <person name="Han Y."/>
            <person name="Doddapaneni H.V."/>
            <person name="Worley K.C."/>
            <person name="Muzny D.M."/>
            <person name="Ioannidis P."/>
            <person name="Waterhouse R.M."/>
            <person name="Zdobnov E.M."/>
            <person name="James P.J."/>
            <person name="Bagnall N.H."/>
            <person name="Kotze A.C."/>
            <person name="Gibbs R.A."/>
            <person name="Richards S."/>
            <person name="Batterham P."/>
            <person name="Gasser R.B."/>
        </authorList>
    </citation>
    <scope>NUCLEOTIDE SEQUENCE [LARGE SCALE GENOMIC DNA]</scope>
    <source>
        <strain evidence="2 3">LS</strain>
        <tissue evidence="2">Full body</tissue>
    </source>
</reference>
<dbReference type="EMBL" id="JRES01000062">
    <property type="protein sequence ID" value="KNC34479.1"/>
    <property type="molecule type" value="Genomic_DNA"/>
</dbReference>
<gene>
    <name evidence="2" type="ORF">FF38_02762</name>
</gene>
<dbReference type="OrthoDB" id="8043056at2759"/>
<comment type="caution">
    <text evidence="2">The sequence shown here is derived from an EMBL/GenBank/DDBJ whole genome shotgun (WGS) entry which is preliminary data.</text>
</comment>